<dbReference type="AlphaFoldDB" id="A0A2N5CZA4"/>
<sequence length="271" mass="29639">MTRDEAEAILTRAGEHDDEAFPLFDAALACAVHDDPDRDEQPALDLARSAVERLKTRMQSESPEEAIAEAMAGDLRLTGDLLTYDHPDNADVIAIAERRKGLPVALGVFYIHAARETGLDVNGVDFPGHFLLRIETDEGPLALDPFSEGRVVLPSELSRRALRTGLMPDVAARLDQLMAPISDRAVLIRLQNNIFARAQQSRDWARAERSALRRALLDPTDHHPWLDVAAAREGQGALAGALQALSRAQTLDGGATIAARAARERVRLRLN</sequence>
<dbReference type="EMBL" id="CP026100">
    <property type="protein sequence ID" value="AYV45177.1"/>
    <property type="molecule type" value="Genomic_DNA"/>
</dbReference>
<dbReference type="Proteomes" id="UP000234483">
    <property type="component" value="Unassembled WGS sequence"/>
</dbReference>
<name>A0A2N5CZA4_9CAUL</name>
<reference evidence="3 6" key="2">
    <citation type="submission" date="2018-01" db="EMBL/GenBank/DDBJ databases">
        <title>Complete genome sequence of Caulobacter flavus RHGG3.</title>
        <authorList>
            <person name="Yang E."/>
        </authorList>
    </citation>
    <scope>NUCLEOTIDE SEQUENCE [LARGE SCALE GENOMIC DNA]</scope>
    <source>
        <strain evidence="3 6">RHGG3</strain>
    </source>
</reference>
<accession>A0A2N5CZA4</accession>
<dbReference type="EMBL" id="PJRQ01000008">
    <property type="protein sequence ID" value="PLR19143.1"/>
    <property type="molecule type" value="Genomic_DNA"/>
</dbReference>
<feature type="domain" description="Protein SirB1 N-terminal" evidence="2">
    <location>
        <begin position="46"/>
        <end position="191"/>
    </location>
</feature>
<reference evidence="4 5" key="1">
    <citation type="submission" date="2017-12" db="EMBL/GenBank/DDBJ databases">
        <title>The genome sequence of Caulobacter flavus CGMCC1 15093.</title>
        <authorList>
            <person name="Gao J."/>
            <person name="Mao X."/>
            <person name="Sun J."/>
        </authorList>
    </citation>
    <scope>NUCLEOTIDE SEQUENCE [LARGE SCALE GENOMIC DNA]</scope>
    <source>
        <strain evidence="4 5">CGMCC1 15093</strain>
    </source>
</reference>
<dbReference type="RefSeq" id="WP_101711701.1">
    <property type="nucleotide sequence ID" value="NZ_CP026100.1"/>
</dbReference>
<proteinExistence type="inferred from homology"/>
<keyword evidence="6" id="KW-1185">Reference proteome</keyword>
<dbReference type="OrthoDB" id="232498at2"/>
<evidence type="ECO:0000313" key="3">
    <source>
        <dbReference type="EMBL" id="AYV45177.1"/>
    </source>
</evidence>
<dbReference type="InterPro" id="IPR032698">
    <property type="entry name" value="SirB1_N"/>
</dbReference>
<evidence type="ECO:0000313" key="5">
    <source>
        <dbReference type="Proteomes" id="UP000234483"/>
    </source>
</evidence>
<organism evidence="4 5">
    <name type="scientific">Caulobacter flavus</name>
    <dbReference type="NCBI Taxonomy" id="1679497"/>
    <lineage>
        <taxon>Bacteria</taxon>
        <taxon>Pseudomonadati</taxon>
        <taxon>Pseudomonadota</taxon>
        <taxon>Alphaproteobacteria</taxon>
        <taxon>Caulobacterales</taxon>
        <taxon>Caulobacteraceae</taxon>
        <taxon>Caulobacter</taxon>
    </lineage>
</organism>
<evidence type="ECO:0000259" key="2">
    <source>
        <dbReference type="Pfam" id="PF13369"/>
    </source>
</evidence>
<dbReference type="Pfam" id="PF13369">
    <property type="entry name" value="Transglut_core2"/>
    <property type="match status" value="1"/>
</dbReference>
<comment type="similarity">
    <text evidence="1">Belongs to the UPF0162 family.</text>
</comment>
<evidence type="ECO:0000313" key="4">
    <source>
        <dbReference type="EMBL" id="PLR19143.1"/>
    </source>
</evidence>
<dbReference type="KEGG" id="cfh:C1707_02360"/>
<protein>
    <recommendedName>
        <fullName evidence="2">Protein SirB1 N-terminal domain-containing protein</fullName>
    </recommendedName>
</protein>
<gene>
    <name evidence="3" type="ORF">C1707_02360</name>
    <name evidence="4" type="ORF">CFHF_03810</name>
</gene>
<dbReference type="Proteomes" id="UP000281192">
    <property type="component" value="Chromosome"/>
</dbReference>
<evidence type="ECO:0000256" key="1">
    <source>
        <dbReference type="ARBA" id="ARBA00007100"/>
    </source>
</evidence>
<evidence type="ECO:0000313" key="6">
    <source>
        <dbReference type="Proteomes" id="UP000281192"/>
    </source>
</evidence>